<dbReference type="Proteomes" id="UP000298860">
    <property type="component" value="Unassembled WGS sequence"/>
</dbReference>
<evidence type="ECO:0000313" key="2">
    <source>
        <dbReference type="EMBL" id="GDY33221.1"/>
    </source>
</evidence>
<feature type="compositionally biased region" description="Acidic residues" evidence="1">
    <location>
        <begin position="55"/>
        <end position="65"/>
    </location>
</feature>
<feature type="region of interest" description="Disordered" evidence="1">
    <location>
        <begin position="26"/>
        <end position="67"/>
    </location>
</feature>
<keyword evidence="3" id="KW-1185">Reference proteome</keyword>
<dbReference type="RefSeq" id="WP_137816190.1">
    <property type="nucleotide sequence ID" value="NZ_BJFL01000037.1"/>
</dbReference>
<evidence type="ECO:0000256" key="1">
    <source>
        <dbReference type="SAM" id="MobiDB-lite"/>
    </source>
</evidence>
<sequence length="100" mass="11012">MVRVGHDGVHAVLIYQRAMSEADRRIPAGLSAPVDQHRDAGTGGSKAKHSRQADERDDDDEDDGDGTAARWWRSAKWHVCGTDAAPRQRKGANHDRLAPF</sequence>
<evidence type="ECO:0000313" key="3">
    <source>
        <dbReference type="Proteomes" id="UP000298860"/>
    </source>
</evidence>
<reference evidence="3" key="1">
    <citation type="submission" date="2019-04" db="EMBL/GenBank/DDBJ databases">
        <title>Draft genome sequence of Pseudonocardiaceae bacterium SL3-2-4.</title>
        <authorList>
            <person name="Ningsih F."/>
            <person name="Yokota A."/>
            <person name="Sakai Y."/>
            <person name="Nanatani K."/>
            <person name="Yabe S."/>
            <person name="Oetari A."/>
            <person name="Sjamsuridzal W."/>
        </authorList>
    </citation>
    <scope>NUCLEOTIDE SEQUENCE [LARGE SCALE GENOMIC DNA]</scope>
    <source>
        <strain evidence="3">SL3-2-4</strain>
    </source>
</reference>
<comment type="caution">
    <text evidence="2">The sequence shown here is derived from an EMBL/GenBank/DDBJ whole genome shotgun (WGS) entry which is preliminary data.</text>
</comment>
<dbReference type="AlphaFoldDB" id="A0A4D4J980"/>
<protein>
    <submittedName>
        <fullName evidence="2">Uncharacterized protein</fullName>
    </submittedName>
</protein>
<dbReference type="EMBL" id="BJFL01000037">
    <property type="protein sequence ID" value="GDY33221.1"/>
    <property type="molecule type" value="Genomic_DNA"/>
</dbReference>
<gene>
    <name evidence="2" type="ORF">GTS_48540</name>
</gene>
<name>A0A4D4J980_9PSEU</name>
<organism evidence="2 3">
    <name type="scientific">Gandjariella thermophila</name>
    <dbReference type="NCBI Taxonomy" id="1931992"/>
    <lineage>
        <taxon>Bacteria</taxon>
        <taxon>Bacillati</taxon>
        <taxon>Actinomycetota</taxon>
        <taxon>Actinomycetes</taxon>
        <taxon>Pseudonocardiales</taxon>
        <taxon>Pseudonocardiaceae</taxon>
        <taxon>Gandjariella</taxon>
    </lineage>
</organism>
<accession>A0A4D4J980</accession>
<proteinExistence type="predicted"/>